<dbReference type="SUPFAM" id="SSF55486">
    <property type="entry name" value="Metalloproteases ('zincins'), catalytic domain"/>
    <property type="match status" value="1"/>
</dbReference>
<reference evidence="1 2" key="1">
    <citation type="submission" date="2014-10" db="EMBL/GenBank/DDBJ databases">
        <title>Whole Genome sequence of Corynebacterium auriscanis strain CIP 106629.</title>
        <authorList>
            <person name="Hassan S.S."/>
            <person name="Jamal S.B."/>
            <person name="Tiwari S."/>
            <person name="Oliveira L.D.C."/>
            <person name="Souza F."/>
            <person name="Mariano D.C."/>
            <person name="Almeida S."/>
            <person name="Dorella F."/>
            <person name="Pereira F."/>
            <person name="Carvalho A."/>
            <person name="Leal C.A."/>
            <person name="Soares S.D.C."/>
            <person name="Figueiredo H.C."/>
            <person name="Silva A."/>
            <person name="Azevedo V.A."/>
        </authorList>
    </citation>
    <scope>NUCLEOTIDE SEQUENCE [LARGE SCALE GENOMIC DNA]</scope>
    <source>
        <strain evidence="1 2">CIP 106629</strain>
    </source>
</reference>
<name>A0A0A2DG10_9CORY</name>
<evidence type="ECO:0000313" key="2">
    <source>
        <dbReference type="Proteomes" id="UP000030145"/>
    </source>
</evidence>
<dbReference type="RefSeq" id="WP_035115944.1">
    <property type="nucleotide sequence ID" value="NZ_CP047046.1"/>
</dbReference>
<dbReference type="Proteomes" id="UP000030145">
    <property type="component" value="Unassembled WGS sequence"/>
</dbReference>
<accession>A0A0A2DG10</accession>
<dbReference type="InterPro" id="IPR038555">
    <property type="entry name" value="Zincin_1_sf"/>
</dbReference>
<evidence type="ECO:0000313" key="1">
    <source>
        <dbReference type="EMBL" id="KGM18105.1"/>
    </source>
</evidence>
<dbReference type="GeneID" id="300551931"/>
<dbReference type="Gene3D" id="3.30.2010.20">
    <property type="match status" value="1"/>
</dbReference>
<sequence>MAIDIDPDRFEELVDAGLRRIPRQLIDNVNNVAIVTEDYNPESPHILGLYEGVALTERTSEYTSALPDKITIYRLALADVCDTEEELVEQVAITVIHELGHHFGIDDDRLHELGWG</sequence>
<proteinExistence type="predicted"/>
<gene>
    <name evidence="1" type="ORF">MA47_10155</name>
</gene>
<dbReference type="Pfam" id="PF06262">
    <property type="entry name" value="Zincin_1"/>
    <property type="match status" value="1"/>
</dbReference>
<comment type="caution">
    <text evidence="1">The sequence shown here is derived from an EMBL/GenBank/DDBJ whole genome shotgun (WGS) entry which is preliminary data.</text>
</comment>
<dbReference type="InterPro" id="IPR010428">
    <property type="entry name" value="Zincin_1"/>
</dbReference>
<dbReference type="EMBL" id="JRVJ01000022">
    <property type="protein sequence ID" value="KGM18105.1"/>
    <property type="molecule type" value="Genomic_DNA"/>
</dbReference>
<organism evidence="1 2">
    <name type="scientific">Corynebacterium auriscanis</name>
    <dbReference type="NCBI Taxonomy" id="99807"/>
    <lineage>
        <taxon>Bacteria</taxon>
        <taxon>Bacillati</taxon>
        <taxon>Actinomycetota</taxon>
        <taxon>Actinomycetes</taxon>
        <taxon>Mycobacteriales</taxon>
        <taxon>Corynebacteriaceae</taxon>
        <taxon>Corynebacterium</taxon>
    </lineage>
</organism>
<protein>
    <recommendedName>
        <fullName evidence="3">Metallopeptidase family protein</fullName>
    </recommendedName>
</protein>
<keyword evidence="2" id="KW-1185">Reference proteome</keyword>
<dbReference type="CDD" id="cd12952">
    <property type="entry name" value="MMP_ACEL2062"/>
    <property type="match status" value="1"/>
</dbReference>
<evidence type="ECO:0008006" key="3">
    <source>
        <dbReference type="Google" id="ProtNLM"/>
    </source>
</evidence>
<dbReference type="AlphaFoldDB" id="A0A0A2DG10"/>